<organism evidence="1">
    <name type="scientific">marine metagenome</name>
    <dbReference type="NCBI Taxonomy" id="408172"/>
    <lineage>
        <taxon>unclassified sequences</taxon>
        <taxon>metagenomes</taxon>
        <taxon>ecological metagenomes</taxon>
    </lineage>
</organism>
<gene>
    <name evidence="1" type="ORF">METZ01_LOCUS415830</name>
</gene>
<dbReference type="EMBL" id="UINC01162946">
    <property type="protein sequence ID" value="SVD62976.1"/>
    <property type="molecule type" value="Genomic_DNA"/>
</dbReference>
<proteinExistence type="predicted"/>
<evidence type="ECO:0000313" key="1">
    <source>
        <dbReference type="EMBL" id="SVD62976.1"/>
    </source>
</evidence>
<sequence length="27" mass="3142">MINRTILKDLQEALAVFPVVYLRVLIL</sequence>
<name>A0A382WVN6_9ZZZZ</name>
<protein>
    <submittedName>
        <fullName evidence="1">Uncharacterized protein</fullName>
    </submittedName>
</protein>
<accession>A0A382WVN6</accession>
<reference evidence="1" key="1">
    <citation type="submission" date="2018-05" db="EMBL/GenBank/DDBJ databases">
        <authorList>
            <person name="Lanie J.A."/>
            <person name="Ng W.-L."/>
            <person name="Kazmierczak K.M."/>
            <person name="Andrzejewski T.M."/>
            <person name="Davidsen T.M."/>
            <person name="Wayne K.J."/>
            <person name="Tettelin H."/>
            <person name="Glass J.I."/>
            <person name="Rusch D."/>
            <person name="Podicherti R."/>
            <person name="Tsui H.-C.T."/>
            <person name="Winkler M.E."/>
        </authorList>
    </citation>
    <scope>NUCLEOTIDE SEQUENCE</scope>
</reference>
<dbReference type="AlphaFoldDB" id="A0A382WVN6"/>